<feature type="compositionally biased region" description="Basic and acidic residues" evidence="1">
    <location>
        <begin position="31"/>
        <end position="45"/>
    </location>
</feature>
<proteinExistence type="predicted"/>
<protein>
    <submittedName>
        <fullName evidence="2">Uncharacterized protein</fullName>
    </submittedName>
</protein>
<accession>A0A1H6KTS8</accession>
<reference evidence="3" key="1">
    <citation type="submission" date="2016-10" db="EMBL/GenBank/DDBJ databases">
        <authorList>
            <person name="Varghese N."/>
            <person name="Submissions S."/>
        </authorList>
    </citation>
    <scope>NUCLEOTIDE SEQUENCE [LARGE SCALE GENOMIC DNA]</scope>
    <source>
        <strain evidence="3">DSM 17616</strain>
    </source>
</reference>
<sequence>MANQKNPGGRPMDEEKRHGGSQEQRNQHKPVKPEREIDPDKDRSPRRQGGRNS</sequence>
<evidence type="ECO:0000313" key="2">
    <source>
        <dbReference type="EMBL" id="SEH75022.1"/>
    </source>
</evidence>
<dbReference type="EMBL" id="FNXF01000003">
    <property type="protein sequence ID" value="SEH75022.1"/>
    <property type="molecule type" value="Genomic_DNA"/>
</dbReference>
<gene>
    <name evidence="2" type="ORF">SAMN05660691_01239</name>
</gene>
<name>A0A1H6KTS8_9GAMM</name>
<keyword evidence="3" id="KW-1185">Reference proteome</keyword>
<dbReference type="Proteomes" id="UP000199371">
    <property type="component" value="Unassembled WGS sequence"/>
</dbReference>
<feature type="compositionally biased region" description="Basic and acidic residues" evidence="1">
    <location>
        <begin position="11"/>
        <end position="20"/>
    </location>
</feature>
<feature type="region of interest" description="Disordered" evidence="1">
    <location>
        <begin position="1"/>
        <end position="53"/>
    </location>
</feature>
<dbReference type="RefSeq" id="WP_177172168.1">
    <property type="nucleotide sequence ID" value="NZ_FNXF01000003.1"/>
</dbReference>
<evidence type="ECO:0000256" key="1">
    <source>
        <dbReference type="SAM" id="MobiDB-lite"/>
    </source>
</evidence>
<evidence type="ECO:0000313" key="3">
    <source>
        <dbReference type="Proteomes" id="UP000199371"/>
    </source>
</evidence>
<dbReference type="AlphaFoldDB" id="A0A1H6KTS8"/>
<organism evidence="2 3">
    <name type="scientific">Rheinheimera pacifica</name>
    <dbReference type="NCBI Taxonomy" id="173990"/>
    <lineage>
        <taxon>Bacteria</taxon>
        <taxon>Pseudomonadati</taxon>
        <taxon>Pseudomonadota</taxon>
        <taxon>Gammaproteobacteria</taxon>
        <taxon>Chromatiales</taxon>
        <taxon>Chromatiaceae</taxon>
        <taxon>Rheinheimera</taxon>
    </lineage>
</organism>